<evidence type="ECO:0000256" key="2">
    <source>
        <dbReference type="ARBA" id="ARBA00022801"/>
    </source>
</evidence>
<dbReference type="SUPFAM" id="SSF52266">
    <property type="entry name" value="SGNH hydrolase"/>
    <property type="match status" value="1"/>
</dbReference>
<dbReference type="GO" id="GO:0016298">
    <property type="term" value="F:lipase activity"/>
    <property type="evidence" value="ECO:0007669"/>
    <property type="project" value="InterPro"/>
</dbReference>
<dbReference type="InterPro" id="IPR051058">
    <property type="entry name" value="GDSL_Est/Lipase"/>
</dbReference>
<organism evidence="3 4">
    <name type="scientific">Ceratopteris richardii</name>
    <name type="common">Triangle waterfern</name>
    <dbReference type="NCBI Taxonomy" id="49495"/>
    <lineage>
        <taxon>Eukaryota</taxon>
        <taxon>Viridiplantae</taxon>
        <taxon>Streptophyta</taxon>
        <taxon>Embryophyta</taxon>
        <taxon>Tracheophyta</taxon>
        <taxon>Polypodiopsida</taxon>
        <taxon>Polypodiidae</taxon>
        <taxon>Polypodiales</taxon>
        <taxon>Pteridineae</taxon>
        <taxon>Pteridaceae</taxon>
        <taxon>Parkerioideae</taxon>
        <taxon>Ceratopteris</taxon>
    </lineage>
</organism>
<gene>
    <name evidence="3" type="ORF">KP509_10G057300</name>
</gene>
<dbReference type="CDD" id="cd01837">
    <property type="entry name" value="SGNH_plant_lipase_like"/>
    <property type="match status" value="1"/>
</dbReference>
<comment type="caution">
    <text evidence="3">The sequence shown here is derived from an EMBL/GenBank/DDBJ whole genome shotgun (WGS) entry which is preliminary data.</text>
</comment>
<keyword evidence="2" id="KW-0378">Hydrolase</keyword>
<name>A0A8T2U2B3_CERRI</name>
<dbReference type="InterPro" id="IPR001087">
    <property type="entry name" value="GDSL"/>
</dbReference>
<keyword evidence="4" id="KW-1185">Reference proteome</keyword>
<dbReference type="Proteomes" id="UP000825935">
    <property type="component" value="Chromosome 10"/>
</dbReference>
<evidence type="ECO:0000256" key="1">
    <source>
        <dbReference type="ARBA" id="ARBA00008668"/>
    </source>
</evidence>
<dbReference type="PROSITE" id="PS01098">
    <property type="entry name" value="LIPASE_GDSL_SER"/>
    <property type="match status" value="1"/>
</dbReference>
<dbReference type="AlphaFoldDB" id="A0A8T2U2B3"/>
<reference evidence="3" key="1">
    <citation type="submission" date="2021-08" db="EMBL/GenBank/DDBJ databases">
        <title>WGS assembly of Ceratopteris richardii.</title>
        <authorList>
            <person name="Marchant D.B."/>
            <person name="Chen G."/>
            <person name="Jenkins J."/>
            <person name="Shu S."/>
            <person name="Leebens-Mack J."/>
            <person name="Grimwood J."/>
            <person name="Schmutz J."/>
            <person name="Soltis P."/>
            <person name="Soltis D."/>
            <person name="Chen Z.-H."/>
        </authorList>
    </citation>
    <scope>NUCLEOTIDE SEQUENCE</scope>
    <source>
        <strain evidence="3">Whitten #5841</strain>
        <tissue evidence="3">Leaf</tissue>
    </source>
</reference>
<proteinExistence type="inferred from homology"/>
<dbReference type="GO" id="GO:0006629">
    <property type="term" value="P:lipid metabolic process"/>
    <property type="evidence" value="ECO:0007669"/>
    <property type="project" value="InterPro"/>
</dbReference>
<evidence type="ECO:0000313" key="4">
    <source>
        <dbReference type="Proteomes" id="UP000825935"/>
    </source>
</evidence>
<dbReference type="PANTHER" id="PTHR45648">
    <property type="entry name" value="GDSL LIPASE/ACYLHYDROLASE FAMILY PROTEIN (AFU_ORTHOLOGUE AFUA_4G14700)"/>
    <property type="match status" value="1"/>
</dbReference>
<dbReference type="PANTHER" id="PTHR45648:SF166">
    <property type="entry name" value="OS02G0617400 PROTEIN"/>
    <property type="match status" value="1"/>
</dbReference>
<evidence type="ECO:0000313" key="3">
    <source>
        <dbReference type="EMBL" id="KAH7427734.1"/>
    </source>
</evidence>
<dbReference type="OrthoDB" id="1600564at2759"/>
<comment type="similarity">
    <text evidence="1">Belongs to the 'GDSL' lipolytic enzyme family.</text>
</comment>
<dbReference type="OMA" id="RVFYGPT"/>
<dbReference type="InterPro" id="IPR035669">
    <property type="entry name" value="SGNH_plant_lipase-like"/>
</dbReference>
<protein>
    <recommendedName>
        <fullName evidence="5">GDSL esterase/lipase</fullName>
    </recommendedName>
</protein>
<dbReference type="InterPro" id="IPR036514">
    <property type="entry name" value="SGNH_hydro_sf"/>
</dbReference>
<accession>A0A8T2U2B3</accession>
<dbReference type="Pfam" id="PF00657">
    <property type="entry name" value="Lipase_GDSL"/>
    <property type="match status" value="1"/>
</dbReference>
<evidence type="ECO:0008006" key="5">
    <source>
        <dbReference type="Google" id="ProtNLM"/>
    </source>
</evidence>
<dbReference type="Gene3D" id="3.40.50.1110">
    <property type="entry name" value="SGNH hydrolase"/>
    <property type="match status" value="1"/>
</dbReference>
<dbReference type="InterPro" id="IPR008265">
    <property type="entry name" value="Lipase_GDSL_AS"/>
</dbReference>
<dbReference type="EMBL" id="CM035415">
    <property type="protein sequence ID" value="KAH7427734.1"/>
    <property type="molecule type" value="Genomic_DNA"/>
</dbReference>
<sequence length="364" mass="39838">MAMRGAKGVVCTAVAFSVVMLLVMALPTFAAHVAMFVFGDSLVDTGNNNFIPSTARANFRPNGLDFPTGQPTGRFCNGKIVSDFISDYMGVPFIKSYLDPSIDDSSLLLGANFGSAGAGILNTTGRSFFTVLTIEKQFELFQEYKQRVAGIIGQSAMEELIRTALFSLTFGGNDYINNYLMPTARSNKMFSLSQWQDILISTYKGQLKELYNLGARRFSISSLGPLGCIPSQLNINKSPDGTCIPKLQQISVNFNTALKAITEQLNAELPDATYLYVHSLAGDYISNPTAYGFDVSNTACCGQGKYNGFLICNRFSNLCPDRTKYVFWDPFHPTERVNGLVAERVLNGPPSDISPMNLRQLLGI</sequence>